<feature type="chain" id="PRO_5017688544" evidence="4">
    <location>
        <begin position="20"/>
        <end position="885"/>
    </location>
</feature>
<dbReference type="PANTHER" id="PTHR43536">
    <property type="entry name" value="MANNOSYLGLYCOPROTEIN ENDO-BETA-MANNOSIDASE"/>
    <property type="match status" value="1"/>
</dbReference>
<proteinExistence type="inferred from homology"/>
<feature type="domain" description="Exo-beta-D-glucosaminidase Ig-fold" evidence="7">
    <location>
        <begin position="771"/>
        <end position="871"/>
    </location>
</feature>
<dbReference type="Proteomes" id="UP000263900">
    <property type="component" value="Chromosome"/>
</dbReference>
<dbReference type="Pfam" id="PF00703">
    <property type="entry name" value="Glyco_hydro_2"/>
    <property type="match status" value="1"/>
</dbReference>
<evidence type="ECO:0000259" key="7">
    <source>
        <dbReference type="Pfam" id="PF18368"/>
    </source>
</evidence>
<dbReference type="SUPFAM" id="SSF49303">
    <property type="entry name" value="beta-Galactosidase/glucuronidase domain"/>
    <property type="match status" value="3"/>
</dbReference>
<dbReference type="Gene3D" id="2.60.120.260">
    <property type="entry name" value="Galactose-binding domain-like"/>
    <property type="match status" value="1"/>
</dbReference>
<sequence>MPHRSIYFLFCLLALRATAQDRYELNSGWQYAPAATVKVQGTDLSMPNYPLAGWKPAIVPGTVLTTMLHHKQVPDPFYGMNNELIPDIYTTGRDYYTCWFVKDFKEVYPTAGQQVWLQFRGVNYGCDVFLNGHKLNEVTFKSMFLRQQYNITPWLTKDGSNRLAVIVYPPDPVGNPNGGQGGDGRIAKNVSHQYVAGWDWIQPIRDRNTGIWDKVYIEKTGVVNLKNPHVVTMVPGKRMPSGPQQPATIKMTAELENTSDKPVQGILQYTLAGKKIWKAVTIPANTTALVTLPNAILNNPRLWWPAGYGQQELYTTELQFLVNGKPADKESLTFGVREIQRVWNTTTLSSQFNVNGQKIFIKGGNWIISDAMLRFTDERYDAEIRYHRDMNLNLIRIWGGALLERPEFYKACDKYGMLVFQDFWMSGDCNGRWQDPKKAEDQATRRKYPDDHDLFLRSVADGIKLIRNHPSLAIWCGGNEITPPDDILAAMRDSLLPQLDGTRVFFDYSNSDSMSMNILKGNGDGPYNIQPTDTFWKFRTYPFNSEVGSVGLGDYESLKRFIPAANRVPPVYTPAAGGQRAREKADSVWEYHKYIGYQDQIARYGPVKDARDFAMKAQLVNYDQYRALMEGFTAHMWDWYTGTIIWKTQNPWTALRGQMYDYYLDPNACLYGLRKGGEPVHVMYNPVEGTVMTVNNRFISNDSDYLAIKAYDMAGKSIPLPGSRVKLDASAVNTFMNIKDTVDKLRAEKGIFLSIRLVSSDELTHGSNNLYCLPAANGQYAGLNELRPATLGVNATMMESGKMLVEFINKTGSIAFFNRISILHPQTKERILPAFYSDNYITILPYERKFVSIEWNDKSLTPLVNVEGWNVTTKTVIPSTGAAGK</sequence>
<dbReference type="Pfam" id="PF18368">
    <property type="entry name" value="Ig_GlcNase"/>
    <property type="match status" value="1"/>
</dbReference>
<dbReference type="PANTHER" id="PTHR43536:SF1">
    <property type="entry name" value="MANNOSYLGLYCOPROTEIN ENDO-BETA-MANNOSIDASE"/>
    <property type="match status" value="1"/>
</dbReference>
<dbReference type="AlphaFoldDB" id="A0A3B7MP63"/>
<evidence type="ECO:0000256" key="1">
    <source>
        <dbReference type="ARBA" id="ARBA00007401"/>
    </source>
</evidence>
<dbReference type="InterPro" id="IPR054593">
    <property type="entry name" value="Beta-mannosidase-like_N2"/>
</dbReference>
<keyword evidence="2 9" id="KW-0378">Hydrolase</keyword>
<dbReference type="Pfam" id="PF22666">
    <property type="entry name" value="Glyco_hydro_2_N2"/>
    <property type="match status" value="1"/>
</dbReference>
<dbReference type="GO" id="GO:0004553">
    <property type="term" value="F:hydrolase activity, hydrolyzing O-glycosyl compounds"/>
    <property type="evidence" value="ECO:0007669"/>
    <property type="project" value="InterPro"/>
</dbReference>
<evidence type="ECO:0000259" key="8">
    <source>
        <dbReference type="Pfam" id="PF22666"/>
    </source>
</evidence>
<dbReference type="KEGG" id="pseg:D3H65_04885"/>
<dbReference type="InterPro" id="IPR017853">
    <property type="entry name" value="GH"/>
</dbReference>
<evidence type="ECO:0000256" key="2">
    <source>
        <dbReference type="ARBA" id="ARBA00022801"/>
    </source>
</evidence>
<dbReference type="InterPro" id="IPR043534">
    <property type="entry name" value="EBDG/EBM"/>
</dbReference>
<dbReference type="GO" id="GO:0005975">
    <property type="term" value="P:carbohydrate metabolic process"/>
    <property type="evidence" value="ECO:0007669"/>
    <property type="project" value="InterPro"/>
</dbReference>
<organism evidence="9 10">
    <name type="scientific">Paraflavitalea soli</name>
    <dbReference type="NCBI Taxonomy" id="2315862"/>
    <lineage>
        <taxon>Bacteria</taxon>
        <taxon>Pseudomonadati</taxon>
        <taxon>Bacteroidota</taxon>
        <taxon>Chitinophagia</taxon>
        <taxon>Chitinophagales</taxon>
        <taxon>Chitinophagaceae</taxon>
        <taxon>Paraflavitalea</taxon>
    </lineage>
</organism>
<dbReference type="Gene3D" id="2.60.40.10">
    <property type="entry name" value="Immunoglobulins"/>
    <property type="match status" value="3"/>
</dbReference>
<dbReference type="InterPro" id="IPR013783">
    <property type="entry name" value="Ig-like_fold"/>
</dbReference>
<feature type="domain" description="Glycoside hydrolase family 2 catalytic" evidence="6">
    <location>
        <begin position="350"/>
        <end position="504"/>
    </location>
</feature>
<dbReference type="Pfam" id="PF02836">
    <property type="entry name" value="Glyco_hydro_2_C"/>
    <property type="match status" value="1"/>
</dbReference>
<evidence type="ECO:0000256" key="4">
    <source>
        <dbReference type="SAM" id="SignalP"/>
    </source>
</evidence>
<evidence type="ECO:0000256" key="3">
    <source>
        <dbReference type="ARBA" id="ARBA00023295"/>
    </source>
</evidence>
<accession>A0A3B7MP63</accession>
<evidence type="ECO:0000259" key="5">
    <source>
        <dbReference type="Pfam" id="PF00703"/>
    </source>
</evidence>
<feature type="signal peptide" evidence="4">
    <location>
        <begin position="1"/>
        <end position="19"/>
    </location>
</feature>
<dbReference type="EMBL" id="CP032157">
    <property type="protein sequence ID" value="AXY73355.1"/>
    <property type="molecule type" value="Genomic_DNA"/>
</dbReference>
<protein>
    <submittedName>
        <fullName evidence="9">Glycosyl hydrolase</fullName>
    </submittedName>
</protein>
<feature type="domain" description="Beta-mannosidase-like galactose-binding" evidence="8">
    <location>
        <begin position="54"/>
        <end position="212"/>
    </location>
</feature>
<dbReference type="InterPro" id="IPR036156">
    <property type="entry name" value="Beta-gal/glucu_dom_sf"/>
</dbReference>
<dbReference type="InterPro" id="IPR006103">
    <property type="entry name" value="Glyco_hydro_2_cat"/>
</dbReference>
<keyword evidence="4" id="KW-0732">Signal</keyword>
<dbReference type="InterPro" id="IPR041351">
    <property type="entry name" value="Ig_GlcNase"/>
</dbReference>
<evidence type="ECO:0000313" key="9">
    <source>
        <dbReference type="EMBL" id="AXY73355.1"/>
    </source>
</evidence>
<evidence type="ECO:0000259" key="6">
    <source>
        <dbReference type="Pfam" id="PF02836"/>
    </source>
</evidence>
<name>A0A3B7MP63_9BACT</name>
<dbReference type="InterPro" id="IPR008979">
    <property type="entry name" value="Galactose-bd-like_sf"/>
</dbReference>
<dbReference type="InterPro" id="IPR006102">
    <property type="entry name" value="Ig-like_GH2"/>
</dbReference>
<dbReference type="OrthoDB" id="9801077at2"/>
<evidence type="ECO:0000313" key="10">
    <source>
        <dbReference type="Proteomes" id="UP000263900"/>
    </source>
</evidence>
<dbReference type="SUPFAM" id="SSF49785">
    <property type="entry name" value="Galactose-binding domain-like"/>
    <property type="match status" value="1"/>
</dbReference>
<keyword evidence="10" id="KW-1185">Reference proteome</keyword>
<comment type="similarity">
    <text evidence="1">Belongs to the glycosyl hydrolase 2 family.</text>
</comment>
<dbReference type="SUPFAM" id="SSF51445">
    <property type="entry name" value="(Trans)glycosidases"/>
    <property type="match status" value="1"/>
</dbReference>
<reference evidence="9 10" key="1">
    <citation type="submission" date="2018-09" db="EMBL/GenBank/DDBJ databases">
        <title>Genome sequencing of strain 6GH32-13.</title>
        <authorList>
            <person name="Weon H.-Y."/>
            <person name="Heo J."/>
            <person name="Kwon S.-W."/>
        </authorList>
    </citation>
    <scope>NUCLEOTIDE SEQUENCE [LARGE SCALE GENOMIC DNA]</scope>
    <source>
        <strain evidence="9 10">5GH32-13</strain>
    </source>
</reference>
<feature type="domain" description="Glycoside hydrolase family 2 immunoglobulin-like beta-sandwich" evidence="5">
    <location>
        <begin position="245"/>
        <end position="337"/>
    </location>
</feature>
<keyword evidence="3" id="KW-0326">Glycosidase</keyword>
<dbReference type="Gene3D" id="3.20.20.80">
    <property type="entry name" value="Glycosidases"/>
    <property type="match status" value="1"/>
</dbReference>
<dbReference type="RefSeq" id="WP_119049193.1">
    <property type="nucleotide sequence ID" value="NZ_CP032157.1"/>
</dbReference>
<gene>
    <name evidence="9" type="ORF">D3H65_04885</name>
</gene>